<dbReference type="InterPro" id="IPR051794">
    <property type="entry name" value="PG_Endopeptidase_C40"/>
</dbReference>
<dbReference type="MEROPS" id="C40.001"/>
<protein>
    <submittedName>
        <fullName evidence="6">Peptidase/amylase-like protein</fullName>
    </submittedName>
</protein>
<comment type="similarity">
    <text evidence="1">Belongs to the peptidase C40 family.</text>
</comment>
<evidence type="ECO:0000256" key="1">
    <source>
        <dbReference type="ARBA" id="ARBA00007074"/>
    </source>
</evidence>
<dbReference type="GO" id="GO:0008234">
    <property type="term" value="F:cysteine-type peptidase activity"/>
    <property type="evidence" value="ECO:0007669"/>
    <property type="project" value="UniProtKB-KW"/>
</dbReference>
<evidence type="ECO:0000313" key="7">
    <source>
        <dbReference type="Proteomes" id="UP000001302"/>
    </source>
</evidence>
<dbReference type="EMBL" id="CP002156">
    <property type="protein sequence ID" value="ADM08863.1"/>
    <property type="molecule type" value="Genomic_DNA"/>
</dbReference>
<dbReference type="AlphaFoldDB" id="E0TE42"/>
<dbReference type="OrthoDB" id="9813368at2"/>
<dbReference type="SUPFAM" id="SSF54001">
    <property type="entry name" value="Cysteine proteinases"/>
    <property type="match status" value="1"/>
</dbReference>
<keyword evidence="7" id="KW-1185">Reference proteome</keyword>
<evidence type="ECO:0000256" key="4">
    <source>
        <dbReference type="ARBA" id="ARBA00022807"/>
    </source>
</evidence>
<dbReference type="KEGG" id="pbr:PB2503_03942"/>
<dbReference type="Gene3D" id="2.30.30.40">
    <property type="entry name" value="SH3 Domains"/>
    <property type="match status" value="1"/>
</dbReference>
<organism evidence="6 7">
    <name type="scientific">Parvularcula bermudensis (strain ATCC BAA-594 / HTCC2503 / KCTC 12087)</name>
    <dbReference type="NCBI Taxonomy" id="314260"/>
    <lineage>
        <taxon>Bacteria</taxon>
        <taxon>Pseudomonadati</taxon>
        <taxon>Pseudomonadota</taxon>
        <taxon>Alphaproteobacteria</taxon>
        <taxon>Parvularculales</taxon>
        <taxon>Parvularculaceae</taxon>
        <taxon>Parvularcula</taxon>
    </lineage>
</organism>
<sequence>MTENIVIVPHIIAREAPNPTAEAVTDLLYGERQSVLEETADWVRVRNRDDAYEGWIPQAALAPLPPEPMEPVRRVRTRLATAYKAPAGRVALQDIGFASPIPVAEARGGWIRDGHGRWFRDQDLTAEPLPEGFADLALLFLGVPYVWGGRHGGGIDCSGLVQVTALAKGHHCLRDTGDQVESFGHLLEGTARDHLQRDDILYMPGHVAILTGPLTAVHADGLAGYVHEQDIETILAERGFRFDEATIRRPVRAPQSVV</sequence>
<dbReference type="InterPro" id="IPR041382">
    <property type="entry name" value="SH3_16"/>
</dbReference>
<reference evidence="6 7" key="2">
    <citation type="journal article" date="2011" name="J. Bacteriol.">
        <title>Complete genome sequence of strain HTCC2503T of Parvularcula bermudensis, the type species of the order "Parvularculales" in the class Alphaproteobacteria.</title>
        <authorList>
            <person name="Oh H.M."/>
            <person name="Kang I."/>
            <person name="Vergin K.L."/>
            <person name="Kang D."/>
            <person name="Rhee K.H."/>
            <person name="Giovannoni S.J."/>
            <person name="Cho J.C."/>
        </authorList>
    </citation>
    <scope>NUCLEOTIDE SEQUENCE [LARGE SCALE GENOMIC DNA]</scope>
    <source>
        <strain evidence="7">ATCC BAA-594 / HTCC2503 / KCTC 12087</strain>
    </source>
</reference>
<accession>E0TE42</accession>
<dbReference type="eggNOG" id="COG0791">
    <property type="taxonomic scope" value="Bacteria"/>
</dbReference>
<reference evidence="7" key="1">
    <citation type="submission" date="2010-08" db="EMBL/GenBank/DDBJ databases">
        <title>Genome sequence of Parvularcula bermudensis HTCC2503.</title>
        <authorList>
            <person name="Kang D.-M."/>
            <person name="Oh H.-M."/>
            <person name="Cho J.-C."/>
        </authorList>
    </citation>
    <scope>NUCLEOTIDE SEQUENCE [LARGE SCALE GENOMIC DNA]</scope>
    <source>
        <strain evidence="7">ATCC BAA-594 / HTCC2503 / KCTC 12087</strain>
    </source>
</reference>
<name>E0TE42_PARBH</name>
<keyword evidence="4" id="KW-0788">Thiol protease</keyword>
<dbReference type="PROSITE" id="PS51935">
    <property type="entry name" value="NLPC_P60"/>
    <property type="match status" value="1"/>
</dbReference>
<evidence type="ECO:0000259" key="5">
    <source>
        <dbReference type="PROSITE" id="PS51935"/>
    </source>
</evidence>
<dbReference type="Proteomes" id="UP000001302">
    <property type="component" value="Chromosome"/>
</dbReference>
<gene>
    <name evidence="6" type="ordered locus">PB2503_03942</name>
</gene>
<dbReference type="Pfam" id="PF00877">
    <property type="entry name" value="NLPC_P60"/>
    <property type="match status" value="1"/>
</dbReference>
<dbReference type="InterPro" id="IPR038765">
    <property type="entry name" value="Papain-like_cys_pep_sf"/>
</dbReference>
<proteinExistence type="inferred from homology"/>
<dbReference type="RefSeq" id="WP_013299837.1">
    <property type="nucleotide sequence ID" value="NC_014414.1"/>
</dbReference>
<dbReference type="HOGENOM" id="CLU_016043_13_3_5"/>
<dbReference type="InterPro" id="IPR000064">
    <property type="entry name" value="NLP_P60_dom"/>
</dbReference>
<dbReference type="Pfam" id="PF18348">
    <property type="entry name" value="SH3_16"/>
    <property type="match status" value="1"/>
</dbReference>
<keyword evidence="2" id="KW-0645">Protease</keyword>
<dbReference type="Gene3D" id="3.90.1720.10">
    <property type="entry name" value="endopeptidase domain like (from Nostoc punctiforme)"/>
    <property type="match status" value="1"/>
</dbReference>
<dbReference type="GO" id="GO:0006508">
    <property type="term" value="P:proteolysis"/>
    <property type="evidence" value="ECO:0007669"/>
    <property type="project" value="UniProtKB-KW"/>
</dbReference>
<dbReference type="PANTHER" id="PTHR47359:SF3">
    <property type="entry name" value="NLP_P60 DOMAIN-CONTAINING PROTEIN-RELATED"/>
    <property type="match status" value="1"/>
</dbReference>
<keyword evidence="3" id="KW-0378">Hydrolase</keyword>
<evidence type="ECO:0000313" key="6">
    <source>
        <dbReference type="EMBL" id="ADM08863.1"/>
    </source>
</evidence>
<evidence type="ECO:0000256" key="2">
    <source>
        <dbReference type="ARBA" id="ARBA00022670"/>
    </source>
</evidence>
<dbReference type="STRING" id="314260.PB2503_03942"/>
<evidence type="ECO:0000256" key="3">
    <source>
        <dbReference type="ARBA" id="ARBA00022801"/>
    </source>
</evidence>
<feature type="domain" description="NlpC/P60" evidence="5">
    <location>
        <begin position="127"/>
        <end position="252"/>
    </location>
</feature>
<dbReference type="PANTHER" id="PTHR47359">
    <property type="entry name" value="PEPTIDOGLYCAN DL-ENDOPEPTIDASE CWLO"/>
    <property type="match status" value="1"/>
</dbReference>